<gene>
    <name evidence="10" type="ORF">KY290_006227</name>
</gene>
<name>A0ABQ7WGF0_SOLTU</name>
<keyword evidence="4" id="KW-0560">Oxidoreductase</keyword>
<dbReference type="InterPro" id="IPR006076">
    <property type="entry name" value="FAD-dep_OxRdtase"/>
</dbReference>
<feature type="domain" description="FAD dependent oxidoreductase" evidence="9">
    <location>
        <begin position="42"/>
        <end position="451"/>
    </location>
</feature>
<proteinExistence type="inferred from homology"/>
<comment type="similarity">
    <text evidence="6">Belongs to the L2HGDH family.</text>
</comment>
<evidence type="ECO:0000259" key="9">
    <source>
        <dbReference type="Pfam" id="PF01266"/>
    </source>
</evidence>
<evidence type="ECO:0000313" key="10">
    <source>
        <dbReference type="EMBL" id="KAH0779800.1"/>
    </source>
</evidence>
<dbReference type="Proteomes" id="UP000826656">
    <property type="component" value="Unassembled WGS sequence"/>
</dbReference>
<evidence type="ECO:0000256" key="6">
    <source>
        <dbReference type="ARBA" id="ARBA00037941"/>
    </source>
</evidence>
<evidence type="ECO:0000256" key="2">
    <source>
        <dbReference type="ARBA" id="ARBA00022630"/>
    </source>
</evidence>
<evidence type="ECO:0000313" key="11">
    <source>
        <dbReference type="Proteomes" id="UP000826656"/>
    </source>
</evidence>
<comment type="catalytic activity">
    <reaction evidence="5">
        <text>(S)-2-hydroxyglutarate + A = 2-oxoglutarate + AH2</text>
        <dbReference type="Rhea" id="RHEA:21252"/>
        <dbReference type="ChEBI" id="CHEBI:13193"/>
        <dbReference type="ChEBI" id="CHEBI:16782"/>
        <dbReference type="ChEBI" id="CHEBI:16810"/>
        <dbReference type="ChEBI" id="CHEBI:17499"/>
        <dbReference type="EC" id="1.1.99.2"/>
    </reaction>
</comment>
<accession>A0ABQ7WGF0</accession>
<evidence type="ECO:0000256" key="1">
    <source>
        <dbReference type="ARBA" id="ARBA00001974"/>
    </source>
</evidence>
<reference evidence="10 11" key="1">
    <citation type="journal article" date="2021" name="bioRxiv">
        <title>Chromosome-scale and haplotype-resolved genome assembly of a tetraploid potato cultivar.</title>
        <authorList>
            <person name="Sun H."/>
            <person name="Jiao W.-B."/>
            <person name="Krause K."/>
            <person name="Campoy J.A."/>
            <person name="Goel M."/>
            <person name="Folz-Donahue K."/>
            <person name="Kukat C."/>
            <person name="Huettel B."/>
            <person name="Schneeberger K."/>
        </authorList>
    </citation>
    <scope>NUCLEOTIDE SEQUENCE [LARGE SCALE GENOMIC DNA]</scope>
    <source>
        <strain evidence="10">SolTubOtavaFocal</strain>
        <tissue evidence="10">Leaves</tissue>
    </source>
</reference>
<dbReference type="Gene3D" id="3.50.50.60">
    <property type="entry name" value="FAD/NAD(P)-binding domain"/>
    <property type="match status" value="2"/>
</dbReference>
<dbReference type="InterPro" id="IPR036188">
    <property type="entry name" value="FAD/NAD-bd_sf"/>
</dbReference>
<dbReference type="Pfam" id="PF01266">
    <property type="entry name" value="DAO"/>
    <property type="match status" value="1"/>
</dbReference>
<dbReference type="PANTHER" id="PTHR43104">
    <property type="entry name" value="L-2-HYDROXYGLUTARATE DEHYDROGENASE, MITOCHONDRIAL"/>
    <property type="match status" value="1"/>
</dbReference>
<dbReference type="EMBL" id="JAIVGD010000002">
    <property type="protein sequence ID" value="KAH0779800.1"/>
    <property type="molecule type" value="Genomic_DNA"/>
</dbReference>
<dbReference type="SUPFAM" id="SSF51905">
    <property type="entry name" value="FAD/NAD(P)-binding domain"/>
    <property type="match status" value="1"/>
</dbReference>
<sequence>MMKPRNSIAKSIFQKFKNVSNPRKPPFSSSSILESIPREKVDCLVIGAGIVGIAVAKELSVNHGRQVLVLDSAPIFGTGTSSRNSEVIHAGIYHPTNSLKHRVFPRQSEDELKCLVTSACLHCASKASFCVRGKELLYKYCKDHEIPHKQIGKLIVATGLSEVPRLSTLMTRGIQNGVEGLRMMEGYEATTLEPELQCVKALWSPSSGIVDSHSLMLSLVGEAESHGTTFSYNTAVIGGHIEGNQIQIHVSGSNAIANWNGSSELDSELILIPKLVVNSAGLSAPAIAKRMKGLPDGIIPASHYARGCYFTLSNTKSPFKHLIYPIPEVGGLGVHVTLDLNGQVKFGPDVEWIKGIDDIPSFLNMFDYSVREDRANQFYPAIRKYYPSLKDGSLEPGYAGIRPKLSGPEEGPTDFVVQGEDIHGISGLVNLFGIESPGLTSSMAIAEHVAAKLLK</sequence>
<dbReference type="PANTHER" id="PTHR43104:SF4">
    <property type="entry name" value="L-2-HYDROXYGLUTARATE DEHYDROGENASE, MITOCHONDRIAL"/>
    <property type="match status" value="1"/>
</dbReference>
<organism evidence="10 11">
    <name type="scientific">Solanum tuberosum</name>
    <name type="common">Potato</name>
    <dbReference type="NCBI Taxonomy" id="4113"/>
    <lineage>
        <taxon>Eukaryota</taxon>
        <taxon>Viridiplantae</taxon>
        <taxon>Streptophyta</taxon>
        <taxon>Embryophyta</taxon>
        <taxon>Tracheophyta</taxon>
        <taxon>Spermatophyta</taxon>
        <taxon>Magnoliopsida</taxon>
        <taxon>eudicotyledons</taxon>
        <taxon>Gunneridae</taxon>
        <taxon>Pentapetalae</taxon>
        <taxon>asterids</taxon>
        <taxon>lamiids</taxon>
        <taxon>Solanales</taxon>
        <taxon>Solanaceae</taxon>
        <taxon>Solanoideae</taxon>
        <taxon>Solaneae</taxon>
        <taxon>Solanum</taxon>
    </lineage>
</organism>
<evidence type="ECO:0000256" key="5">
    <source>
        <dbReference type="ARBA" id="ARBA00036066"/>
    </source>
</evidence>
<dbReference type="EC" id="1.1.99.2" evidence="7"/>
<keyword evidence="3" id="KW-0274">FAD</keyword>
<evidence type="ECO:0000256" key="7">
    <source>
        <dbReference type="ARBA" id="ARBA00038878"/>
    </source>
</evidence>
<comment type="caution">
    <text evidence="10">The sequence shown here is derived from an EMBL/GenBank/DDBJ whole genome shotgun (WGS) entry which is preliminary data.</text>
</comment>
<evidence type="ECO:0000256" key="4">
    <source>
        <dbReference type="ARBA" id="ARBA00023002"/>
    </source>
</evidence>
<evidence type="ECO:0000256" key="8">
    <source>
        <dbReference type="ARBA" id="ARBA00041137"/>
    </source>
</evidence>
<keyword evidence="2" id="KW-0285">Flavoprotein</keyword>
<protein>
    <recommendedName>
        <fullName evidence="8">L-2-hydroxyglutarate dehydrogenase, mitochondrial</fullName>
        <ecNumber evidence="7">1.1.99.2</ecNumber>
    </recommendedName>
</protein>
<dbReference type="Gene3D" id="3.30.9.10">
    <property type="entry name" value="D-Amino Acid Oxidase, subunit A, domain 2"/>
    <property type="match status" value="1"/>
</dbReference>
<evidence type="ECO:0000256" key="3">
    <source>
        <dbReference type="ARBA" id="ARBA00022827"/>
    </source>
</evidence>
<keyword evidence="11" id="KW-1185">Reference proteome</keyword>
<comment type="cofactor">
    <cofactor evidence="1">
        <name>FAD</name>
        <dbReference type="ChEBI" id="CHEBI:57692"/>
    </cofactor>
</comment>